<dbReference type="PANTHER" id="PTHR33281">
    <property type="entry name" value="UPF0187 PROTEIN YNEE"/>
    <property type="match status" value="1"/>
</dbReference>
<keyword evidence="5 9" id="KW-1133">Transmembrane helix</keyword>
<keyword evidence="3" id="KW-1003">Cell membrane</keyword>
<keyword evidence="7 9" id="KW-0472">Membrane</keyword>
<proteinExistence type="predicted"/>
<feature type="transmembrane region" description="Helical" evidence="9">
    <location>
        <begin position="85"/>
        <end position="103"/>
    </location>
</feature>
<feature type="compositionally biased region" description="Low complexity" evidence="8">
    <location>
        <begin position="245"/>
        <end position="255"/>
    </location>
</feature>
<accession>A0A0C3EZ85</accession>
<feature type="transmembrane region" description="Helical" evidence="9">
    <location>
        <begin position="477"/>
        <end position="498"/>
    </location>
</feature>
<feature type="region of interest" description="Disordered" evidence="8">
    <location>
        <begin position="274"/>
        <end position="318"/>
    </location>
</feature>
<dbReference type="STRING" id="765440.A0A0C3EZ85"/>
<evidence type="ECO:0000256" key="3">
    <source>
        <dbReference type="ARBA" id="ARBA00022475"/>
    </source>
</evidence>
<feature type="transmembrane region" description="Helical" evidence="9">
    <location>
        <begin position="452"/>
        <end position="471"/>
    </location>
</feature>
<evidence type="ECO:0000256" key="8">
    <source>
        <dbReference type="SAM" id="MobiDB-lite"/>
    </source>
</evidence>
<dbReference type="OrthoDB" id="1368at2759"/>
<keyword evidence="4 9" id="KW-0812">Transmembrane</keyword>
<feature type="compositionally biased region" description="Basic residues" evidence="8">
    <location>
        <begin position="234"/>
        <end position="244"/>
    </location>
</feature>
<gene>
    <name evidence="10" type="ORF">PILCRDRAFT_825070</name>
</gene>
<dbReference type="GO" id="GO:0005254">
    <property type="term" value="F:chloride channel activity"/>
    <property type="evidence" value="ECO:0007669"/>
    <property type="project" value="InterPro"/>
</dbReference>
<dbReference type="InParanoid" id="A0A0C3EZ85"/>
<dbReference type="AlphaFoldDB" id="A0A0C3EZ85"/>
<evidence type="ECO:0000256" key="4">
    <source>
        <dbReference type="ARBA" id="ARBA00022692"/>
    </source>
</evidence>
<keyword evidence="2" id="KW-0813">Transport</keyword>
<dbReference type="Proteomes" id="UP000054166">
    <property type="component" value="Unassembled WGS sequence"/>
</dbReference>
<feature type="region of interest" description="Disordered" evidence="8">
    <location>
        <begin position="206"/>
        <end position="255"/>
    </location>
</feature>
<evidence type="ECO:0000256" key="5">
    <source>
        <dbReference type="ARBA" id="ARBA00022989"/>
    </source>
</evidence>
<reference evidence="11" key="2">
    <citation type="submission" date="2015-01" db="EMBL/GenBank/DDBJ databases">
        <title>Evolutionary Origins and Diversification of the Mycorrhizal Mutualists.</title>
        <authorList>
            <consortium name="DOE Joint Genome Institute"/>
            <consortium name="Mycorrhizal Genomics Consortium"/>
            <person name="Kohler A."/>
            <person name="Kuo A."/>
            <person name="Nagy L.G."/>
            <person name="Floudas D."/>
            <person name="Copeland A."/>
            <person name="Barry K.W."/>
            <person name="Cichocki N."/>
            <person name="Veneault-Fourrey C."/>
            <person name="LaButti K."/>
            <person name="Lindquist E.A."/>
            <person name="Lipzen A."/>
            <person name="Lundell T."/>
            <person name="Morin E."/>
            <person name="Murat C."/>
            <person name="Riley R."/>
            <person name="Ohm R."/>
            <person name="Sun H."/>
            <person name="Tunlid A."/>
            <person name="Henrissat B."/>
            <person name="Grigoriev I.V."/>
            <person name="Hibbett D.S."/>
            <person name="Martin F."/>
        </authorList>
    </citation>
    <scope>NUCLEOTIDE SEQUENCE [LARGE SCALE GENOMIC DNA]</scope>
    <source>
        <strain evidence="11">F 1598</strain>
    </source>
</reference>
<reference evidence="10 11" key="1">
    <citation type="submission" date="2014-04" db="EMBL/GenBank/DDBJ databases">
        <authorList>
            <consortium name="DOE Joint Genome Institute"/>
            <person name="Kuo A."/>
            <person name="Tarkka M."/>
            <person name="Buscot F."/>
            <person name="Kohler A."/>
            <person name="Nagy L.G."/>
            <person name="Floudas D."/>
            <person name="Copeland A."/>
            <person name="Barry K.W."/>
            <person name="Cichocki N."/>
            <person name="Veneault-Fourrey C."/>
            <person name="LaButti K."/>
            <person name="Lindquist E.A."/>
            <person name="Lipzen A."/>
            <person name="Lundell T."/>
            <person name="Morin E."/>
            <person name="Murat C."/>
            <person name="Sun H."/>
            <person name="Tunlid A."/>
            <person name="Henrissat B."/>
            <person name="Grigoriev I.V."/>
            <person name="Hibbett D.S."/>
            <person name="Martin F."/>
            <person name="Nordberg H.P."/>
            <person name="Cantor M.N."/>
            <person name="Hua S.X."/>
        </authorList>
    </citation>
    <scope>NUCLEOTIDE SEQUENCE [LARGE SCALE GENOMIC DNA]</scope>
    <source>
        <strain evidence="10 11">F 1598</strain>
    </source>
</reference>
<evidence type="ECO:0000256" key="1">
    <source>
        <dbReference type="ARBA" id="ARBA00004651"/>
    </source>
</evidence>
<dbReference type="HOGENOM" id="CLU_029790_6_1_1"/>
<dbReference type="EMBL" id="KN833021">
    <property type="protein sequence ID" value="KIM77855.1"/>
    <property type="molecule type" value="Genomic_DNA"/>
</dbReference>
<evidence type="ECO:0000256" key="6">
    <source>
        <dbReference type="ARBA" id="ARBA00023065"/>
    </source>
</evidence>
<feature type="compositionally biased region" description="Polar residues" evidence="8">
    <location>
        <begin position="300"/>
        <end position="309"/>
    </location>
</feature>
<keyword evidence="11" id="KW-1185">Reference proteome</keyword>
<comment type="subcellular location">
    <subcellularLocation>
        <location evidence="1">Cell membrane</location>
        <topology evidence="1">Multi-pass membrane protein</topology>
    </subcellularLocation>
</comment>
<organism evidence="10 11">
    <name type="scientific">Piloderma croceum (strain F 1598)</name>
    <dbReference type="NCBI Taxonomy" id="765440"/>
    <lineage>
        <taxon>Eukaryota</taxon>
        <taxon>Fungi</taxon>
        <taxon>Dikarya</taxon>
        <taxon>Basidiomycota</taxon>
        <taxon>Agaricomycotina</taxon>
        <taxon>Agaricomycetes</taxon>
        <taxon>Agaricomycetidae</taxon>
        <taxon>Atheliales</taxon>
        <taxon>Atheliaceae</taxon>
        <taxon>Piloderma</taxon>
    </lineage>
</organism>
<evidence type="ECO:0000256" key="7">
    <source>
        <dbReference type="ARBA" id="ARBA00023136"/>
    </source>
</evidence>
<evidence type="ECO:0000313" key="10">
    <source>
        <dbReference type="EMBL" id="KIM77855.1"/>
    </source>
</evidence>
<evidence type="ECO:0000256" key="9">
    <source>
        <dbReference type="SAM" id="Phobius"/>
    </source>
</evidence>
<feature type="compositionally biased region" description="Basic and acidic residues" evidence="8">
    <location>
        <begin position="206"/>
        <end position="233"/>
    </location>
</feature>
<keyword evidence="6" id="KW-0406">Ion transport</keyword>
<name>A0A0C3EZ85_PILCF</name>
<dbReference type="GO" id="GO:0005886">
    <property type="term" value="C:plasma membrane"/>
    <property type="evidence" value="ECO:0007669"/>
    <property type="project" value="UniProtKB-SubCell"/>
</dbReference>
<dbReference type="InterPro" id="IPR044669">
    <property type="entry name" value="YneE/VCCN1/2-like"/>
</dbReference>
<protein>
    <submittedName>
        <fullName evidence="10">Uncharacterized protein</fullName>
    </submittedName>
</protein>
<evidence type="ECO:0000313" key="11">
    <source>
        <dbReference type="Proteomes" id="UP000054166"/>
    </source>
</evidence>
<sequence>MTSVGGNTLHKRSFTGHHLLMPAAQEHTRDLFISIVPTQAFISWTFGRGTVIWRLWPAVLLHTAFAAVVVSVSMKTNFRMDVPPVLLTVLGVVIGFVISYRASSGYDRYWMGRTSWSDVVRNARGVSRIIWFHVPARVSPRTPEEIAEGVSKRSEKEMLKVMAEKRMALDLIEGFVVAVKHHLRGEMGVYYEDLYHLVRPLHEHVRSDDHRHREQDHEHDHDLLKPDEAEVRSRTKPRPSHPKSLRSGASSPSISAATSTVYLPSTSDPVIPAVNAYGTFDPTRPSRSRSRPTSRGSAESGDSSASIQSRPLLPSMVPNQSAGMMSSVSRDLIPFESIFHFIHRIFRRKPKLELPGNGVLEDESTDGDGIQPKWKPDTLVRKSSHTKHRPVVAGGGQNLPLAILRCLSDYVSVLDERATMNGNANAGLYTYLSNFEDNLSTLERILTTPLPFVYSAHISHTVWIYLFFLPFQLIDQFAWFTIPGVGIASFIYLGFLAAGEEIEQPFGYDENDLDLDLFCQQIVHKDIDGLKGTPCLNAYLTHRGKGSTYRSIVQTSSRVPMEQQEQDVFGVL</sequence>
<dbReference type="Pfam" id="PF25539">
    <property type="entry name" value="Bestrophin_2"/>
    <property type="match status" value="2"/>
</dbReference>
<dbReference type="PANTHER" id="PTHR33281:SF19">
    <property type="entry name" value="VOLTAGE-DEPENDENT ANION CHANNEL-FORMING PROTEIN YNEE"/>
    <property type="match status" value="1"/>
</dbReference>
<evidence type="ECO:0000256" key="2">
    <source>
        <dbReference type="ARBA" id="ARBA00022448"/>
    </source>
</evidence>
<feature type="transmembrane region" description="Helical" evidence="9">
    <location>
        <begin position="51"/>
        <end position="73"/>
    </location>
</feature>